<organism evidence="2">
    <name type="scientific">bioreactor metagenome</name>
    <dbReference type="NCBI Taxonomy" id="1076179"/>
    <lineage>
        <taxon>unclassified sequences</taxon>
        <taxon>metagenomes</taxon>
        <taxon>ecological metagenomes</taxon>
    </lineage>
</organism>
<feature type="region of interest" description="Disordered" evidence="1">
    <location>
        <begin position="1"/>
        <end position="20"/>
    </location>
</feature>
<accession>A0A645BBT0</accession>
<feature type="compositionally biased region" description="Basic and acidic residues" evidence="1">
    <location>
        <begin position="49"/>
        <end position="58"/>
    </location>
</feature>
<reference evidence="2" key="1">
    <citation type="submission" date="2019-08" db="EMBL/GenBank/DDBJ databases">
        <authorList>
            <person name="Kucharzyk K."/>
            <person name="Murdoch R.W."/>
            <person name="Higgins S."/>
            <person name="Loffler F."/>
        </authorList>
    </citation>
    <scope>NUCLEOTIDE SEQUENCE</scope>
</reference>
<comment type="caution">
    <text evidence="2">The sequence shown here is derived from an EMBL/GenBank/DDBJ whole genome shotgun (WGS) entry which is preliminary data.</text>
</comment>
<evidence type="ECO:0000313" key="2">
    <source>
        <dbReference type="EMBL" id="MPM62777.1"/>
    </source>
</evidence>
<proteinExistence type="predicted"/>
<gene>
    <name evidence="2" type="ORF">SDC9_109655</name>
</gene>
<dbReference type="AlphaFoldDB" id="A0A645BBT0"/>
<feature type="region of interest" description="Disordered" evidence="1">
    <location>
        <begin position="39"/>
        <end position="70"/>
    </location>
</feature>
<name>A0A645BBT0_9ZZZZ</name>
<evidence type="ECO:0000256" key="1">
    <source>
        <dbReference type="SAM" id="MobiDB-lite"/>
    </source>
</evidence>
<protein>
    <submittedName>
        <fullName evidence="2">Uncharacterized protein</fullName>
    </submittedName>
</protein>
<sequence length="70" mass="8093">MQRLKEKAEREHDPVMERSPRALYESLVRIEYADHLQKELDAPDLSGQGEKEPARKSYMDIFTGGDDEEG</sequence>
<dbReference type="EMBL" id="VSSQ01019041">
    <property type="protein sequence ID" value="MPM62777.1"/>
    <property type="molecule type" value="Genomic_DNA"/>
</dbReference>